<dbReference type="InterPro" id="IPR036397">
    <property type="entry name" value="RNaseH_sf"/>
</dbReference>
<gene>
    <name evidence="3" type="ORF">H6P81_002944</name>
</gene>
<dbReference type="InterPro" id="IPR002156">
    <property type="entry name" value="RNaseH_domain"/>
</dbReference>
<dbReference type="Gene3D" id="3.30.420.10">
    <property type="entry name" value="Ribonuclease H-like superfamily/Ribonuclease H"/>
    <property type="match status" value="1"/>
</dbReference>
<dbReference type="GO" id="GO:0003676">
    <property type="term" value="F:nucleic acid binding"/>
    <property type="evidence" value="ECO:0007669"/>
    <property type="project" value="InterPro"/>
</dbReference>
<dbReference type="EMBL" id="JAINDJ010000002">
    <property type="protein sequence ID" value="KAG9458436.1"/>
    <property type="molecule type" value="Genomic_DNA"/>
</dbReference>
<evidence type="ECO:0000313" key="3">
    <source>
        <dbReference type="EMBL" id="KAG9458436.1"/>
    </source>
</evidence>
<comment type="caution">
    <text evidence="3">The sequence shown here is derived from an EMBL/GenBank/DDBJ whole genome shotgun (WGS) entry which is preliminary data.</text>
</comment>
<dbReference type="InterPro" id="IPR012337">
    <property type="entry name" value="RNaseH-like_sf"/>
</dbReference>
<protein>
    <recommendedName>
        <fullName evidence="2">RNase H type-1 domain-containing protein</fullName>
    </recommendedName>
</protein>
<feature type="domain" description="RNase H type-1" evidence="2">
    <location>
        <begin position="3"/>
        <end position="75"/>
    </location>
</feature>
<sequence>MYFDGAARRNSAGAGVLFVLPRKDLILYSFVLTRNCSNNEEEYQAILLGLGMTIKMELPLLNIYGDSALVIKQLTWKFEETSLHFVHRSENGPADALAGIAASLSQFDERSSQVPICEQWVIPPPAEEEIEEEQIEEMEESFPISASQNEVEDW</sequence>
<evidence type="ECO:0000256" key="1">
    <source>
        <dbReference type="SAM" id="MobiDB-lite"/>
    </source>
</evidence>
<evidence type="ECO:0000313" key="4">
    <source>
        <dbReference type="Proteomes" id="UP000825729"/>
    </source>
</evidence>
<reference evidence="3 4" key="1">
    <citation type="submission" date="2021-07" db="EMBL/GenBank/DDBJ databases">
        <title>The Aristolochia fimbriata genome: insights into angiosperm evolution, floral development and chemical biosynthesis.</title>
        <authorList>
            <person name="Jiao Y."/>
        </authorList>
    </citation>
    <scope>NUCLEOTIDE SEQUENCE [LARGE SCALE GENOMIC DNA]</scope>
    <source>
        <strain evidence="3">IBCAS-2021</strain>
        <tissue evidence="3">Leaf</tissue>
    </source>
</reference>
<dbReference type="SUPFAM" id="SSF53098">
    <property type="entry name" value="Ribonuclease H-like"/>
    <property type="match status" value="1"/>
</dbReference>
<dbReference type="PANTHER" id="PTHR48475:SF1">
    <property type="entry name" value="RNASE H TYPE-1 DOMAIN-CONTAINING PROTEIN"/>
    <property type="match status" value="1"/>
</dbReference>
<dbReference type="GO" id="GO:0004523">
    <property type="term" value="F:RNA-DNA hybrid ribonuclease activity"/>
    <property type="evidence" value="ECO:0007669"/>
    <property type="project" value="InterPro"/>
</dbReference>
<dbReference type="Pfam" id="PF13456">
    <property type="entry name" value="RVT_3"/>
    <property type="match status" value="1"/>
</dbReference>
<name>A0AAV7FCB0_ARIFI</name>
<evidence type="ECO:0000259" key="2">
    <source>
        <dbReference type="Pfam" id="PF13456"/>
    </source>
</evidence>
<feature type="region of interest" description="Disordered" evidence="1">
    <location>
        <begin position="134"/>
        <end position="154"/>
    </location>
</feature>
<dbReference type="AlphaFoldDB" id="A0AAV7FCB0"/>
<keyword evidence="4" id="KW-1185">Reference proteome</keyword>
<feature type="compositionally biased region" description="Polar residues" evidence="1">
    <location>
        <begin position="145"/>
        <end position="154"/>
    </location>
</feature>
<dbReference type="CDD" id="cd09279">
    <property type="entry name" value="RNase_HI_like"/>
    <property type="match status" value="1"/>
</dbReference>
<proteinExistence type="predicted"/>
<accession>A0AAV7FCB0</accession>
<dbReference type="PANTHER" id="PTHR48475">
    <property type="entry name" value="RIBONUCLEASE H"/>
    <property type="match status" value="1"/>
</dbReference>
<dbReference type="Proteomes" id="UP000825729">
    <property type="component" value="Unassembled WGS sequence"/>
</dbReference>
<organism evidence="3 4">
    <name type="scientific">Aristolochia fimbriata</name>
    <name type="common">White veined hardy Dutchman's pipe vine</name>
    <dbReference type="NCBI Taxonomy" id="158543"/>
    <lineage>
        <taxon>Eukaryota</taxon>
        <taxon>Viridiplantae</taxon>
        <taxon>Streptophyta</taxon>
        <taxon>Embryophyta</taxon>
        <taxon>Tracheophyta</taxon>
        <taxon>Spermatophyta</taxon>
        <taxon>Magnoliopsida</taxon>
        <taxon>Magnoliidae</taxon>
        <taxon>Piperales</taxon>
        <taxon>Aristolochiaceae</taxon>
        <taxon>Aristolochia</taxon>
    </lineage>
</organism>